<dbReference type="InterPro" id="IPR029058">
    <property type="entry name" value="AB_hydrolase_fold"/>
</dbReference>
<feature type="non-terminal residue" evidence="6">
    <location>
        <position position="1"/>
    </location>
</feature>
<keyword evidence="7" id="KW-1185">Reference proteome</keyword>
<dbReference type="STRING" id="436010.A0A167V8R5"/>
<dbReference type="PROSITE" id="PS00122">
    <property type="entry name" value="CARBOXYLESTERASE_B_1"/>
    <property type="match status" value="1"/>
</dbReference>
<dbReference type="OrthoDB" id="408631at2759"/>
<dbReference type="EC" id="3.1.1.-" evidence="3"/>
<proteinExistence type="inferred from homology"/>
<evidence type="ECO:0000256" key="4">
    <source>
        <dbReference type="SAM" id="MobiDB-lite"/>
    </source>
</evidence>
<feature type="region of interest" description="Disordered" evidence="4">
    <location>
        <begin position="318"/>
        <end position="343"/>
    </location>
</feature>
<dbReference type="InterPro" id="IPR019826">
    <property type="entry name" value="Carboxylesterase_B_AS"/>
</dbReference>
<dbReference type="Proteomes" id="UP000076532">
    <property type="component" value="Unassembled WGS sequence"/>
</dbReference>
<comment type="similarity">
    <text evidence="1 3">Belongs to the type-B carboxylesterase/lipase family.</text>
</comment>
<dbReference type="Pfam" id="PF00135">
    <property type="entry name" value="COesterase"/>
    <property type="match status" value="1"/>
</dbReference>
<evidence type="ECO:0000256" key="1">
    <source>
        <dbReference type="ARBA" id="ARBA00005964"/>
    </source>
</evidence>
<dbReference type="Gene3D" id="3.40.50.1820">
    <property type="entry name" value="alpha/beta hydrolase"/>
    <property type="match status" value="1"/>
</dbReference>
<dbReference type="AlphaFoldDB" id="A0A167V8R5"/>
<keyword evidence="2 3" id="KW-0378">Hydrolase</keyword>
<feature type="domain" description="Carboxylesterase type B" evidence="5">
    <location>
        <begin position="1"/>
        <end position="185"/>
    </location>
</feature>
<name>A0A167V8R5_9AGAM</name>
<gene>
    <name evidence="6" type="ORF">FIBSPDRAFT_766852</name>
</gene>
<evidence type="ECO:0000256" key="2">
    <source>
        <dbReference type="ARBA" id="ARBA00022801"/>
    </source>
</evidence>
<dbReference type="InterPro" id="IPR002018">
    <property type="entry name" value="CarbesteraseB"/>
</dbReference>
<feature type="compositionally biased region" description="Low complexity" evidence="4">
    <location>
        <begin position="329"/>
        <end position="338"/>
    </location>
</feature>
<protein>
    <recommendedName>
        <fullName evidence="3">Carboxylic ester hydrolase</fullName>
        <ecNumber evidence="3">3.1.1.-</ecNumber>
    </recommendedName>
</protein>
<sequence>FGGDSTKVTLLGESSGAISVAIQLVLNNGDTEGLFRAAWSMSGAPWPAGSYTHGQKWYNGAVAATNCTGATDTLQCLRDADVGALHDYFSTTPSKGSYQERISAALNSAWLPRVDGKFLKDDPQQLVMKGRQVHHPSHLVANIPFVSGNCDDEGTLFTFNQQNITTDTEFNEFVHTALFPNATNAEIDVIAKLYPSDPSQGSPFGTGDSNTLWTQYKRLAAVQSDLWHGPRRFRASLQNAWSYCTQLSPMPFNATYRSAHETDLHDMYGTGNGTELQDYVINLAYNLNPNGPTVSQWPQYKVTSPELLTLLDGATPSNITEDTLELPRSRPSPSRRSSLNTPSNGLREWTEVVACIV</sequence>
<evidence type="ECO:0000256" key="3">
    <source>
        <dbReference type="RuleBase" id="RU361235"/>
    </source>
</evidence>
<dbReference type="EMBL" id="KV417890">
    <property type="protein sequence ID" value="KZP04757.1"/>
    <property type="molecule type" value="Genomic_DNA"/>
</dbReference>
<dbReference type="SUPFAM" id="SSF53474">
    <property type="entry name" value="alpha/beta-Hydrolases"/>
    <property type="match status" value="1"/>
</dbReference>
<organism evidence="6 7">
    <name type="scientific">Athelia psychrophila</name>
    <dbReference type="NCBI Taxonomy" id="1759441"/>
    <lineage>
        <taxon>Eukaryota</taxon>
        <taxon>Fungi</taxon>
        <taxon>Dikarya</taxon>
        <taxon>Basidiomycota</taxon>
        <taxon>Agaricomycotina</taxon>
        <taxon>Agaricomycetes</taxon>
        <taxon>Agaricomycetidae</taxon>
        <taxon>Atheliales</taxon>
        <taxon>Atheliaceae</taxon>
        <taxon>Athelia</taxon>
    </lineage>
</organism>
<accession>A0A167V8R5</accession>
<evidence type="ECO:0000313" key="7">
    <source>
        <dbReference type="Proteomes" id="UP000076532"/>
    </source>
</evidence>
<reference evidence="6 7" key="1">
    <citation type="journal article" date="2016" name="Mol. Biol. Evol.">
        <title>Comparative Genomics of Early-Diverging Mushroom-Forming Fungi Provides Insights into the Origins of Lignocellulose Decay Capabilities.</title>
        <authorList>
            <person name="Nagy L.G."/>
            <person name="Riley R."/>
            <person name="Tritt A."/>
            <person name="Adam C."/>
            <person name="Daum C."/>
            <person name="Floudas D."/>
            <person name="Sun H."/>
            <person name="Yadav J.S."/>
            <person name="Pangilinan J."/>
            <person name="Larsson K.H."/>
            <person name="Matsuura K."/>
            <person name="Barry K."/>
            <person name="Labutti K."/>
            <person name="Kuo R."/>
            <person name="Ohm R.A."/>
            <person name="Bhattacharya S.S."/>
            <person name="Shirouzu T."/>
            <person name="Yoshinaga Y."/>
            <person name="Martin F.M."/>
            <person name="Grigoriev I.V."/>
            <person name="Hibbett D.S."/>
        </authorList>
    </citation>
    <scope>NUCLEOTIDE SEQUENCE [LARGE SCALE GENOMIC DNA]</scope>
    <source>
        <strain evidence="6 7">CBS 109695</strain>
    </source>
</reference>
<dbReference type="GO" id="GO:0016787">
    <property type="term" value="F:hydrolase activity"/>
    <property type="evidence" value="ECO:0007669"/>
    <property type="project" value="UniProtKB-KW"/>
</dbReference>
<evidence type="ECO:0000313" key="6">
    <source>
        <dbReference type="EMBL" id="KZP04757.1"/>
    </source>
</evidence>
<evidence type="ECO:0000259" key="5">
    <source>
        <dbReference type="Pfam" id="PF00135"/>
    </source>
</evidence>
<dbReference type="InterPro" id="IPR050309">
    <property type="entry name" value="Type-B_Carboxylest/Lipase"/>
</dbReference>
<dbReference type="PANTHER" id="PTHR11559">
    <property type="entry name" value="CARBOXYLESTERASE"/>
    <property type="match status" value="1"/>
</dbReference>